<evidence type="ECO:0000313" key="5">
    <source>
        <dbReference type="EMBL" id="KAH7445592.1"/>
    </source>
</evidence>
<evidence type="ECO:0000256" key="3">
    <source>
        <dbReference type="ARBA" id="ARBA00022801"/>
    </source>
</evidence>
<gene>
    <name evidence="5" type="ORF">KP509_01G016500</name>
</gene>
<keyword evidence="6" id="KW-1185">Reference proteome</keyword>
<evidence type="ECO:0000256" key="1">
    <source>
        <dbReference type="ARBA" id="ARBA00008140"/>
    </source>
</evidence>
<organism evidence="5 6">
    <name type="scientific">Ceratopteris richardii</name>
    <name type="common">Triangle waterfern</name>
    <dbReference type="NCBI Taxonomy" id="49495"/>
    <lineage>
        <taxon>Eukaryota</taxon>
        <taxon>Viridiplantae</taxon>
        <taxon>Streptophyta</taxon>
        <taxon>Embryophyta</taxon>
        <taxon>Tracheophyta</taxon>
        <taxon>Polypodiopsida</taxon>
        <taxon>Polypodiidae</taxon>
        <taxon>Polypodiales</taxon>
        <taxon>Pteridineae</taxon>
        <taxon>Pteridaceae</taxon>
        <taxon>Parkerioideae</taxon>
        <taxon>Ceratopteris</taxon>
    </lineage>
</organism>
<protein>
    <recommendedName>
        <fullName evidence="4">PPPDE domain-containing protein</fullName>
    </recommendedName>
</protein>
<accession>A0A8T2VE09</accession>
<feature type="domain" description="PPPDE" evidence="4">
    <location>
        <begin position="10"/>
        <end position="116"/>
    </location>
</feature>
<comment type="caution">
    <text evidence="5">The sequence shown here is derived from an EMBL/GenBank/DDBJ whole genome shotgun (WGS) entry which is preliminary data.</text>
</comment>
<dbReference type="Proteomes" id="UP000825935">
    <property type="component" value="Chromosome 1"/>
</dbReference>
<keyword evidence="2" id="KW-0645">Protease</keyword>
<dbReference type="EMBL" id="CM035406">
    <property type="protein sequence ID" value="KAH7445592.1"/>
    <property type="molecule type" value="Genomic_DNA"/>
</dbReference>
<dbReference type="PROSITE" id="PS51858">
    <property type="entry name" value="PPPDE"/>
    <property type="match status" value="1"/>
</dbReference>
<evidence type="ECO:0000259" key="4">
    <source>
        <dbReference type="PROSITE" id="PS51858"/>
    </source>
</evidence>
<name>A0A8T2VE09_CERRI</name>
<dbReference type="GO" id="GO:0006508">
    <property type="term" value="P:proteolysis"/>
    <property type="evidence" value="ECO:0007669"/>
    <property type="project" value="UniProtKB-KW"/>
</dbReference>
<comment type="similarity">
    <text evidence="1">Belongs to the DeSI family.</text>
</comment>
<dbReference type="InterPro" id="IPR042266">
    <property type="entry name" value="PPPDE_sf"/>
</dbReference>
<dbReference type="SMART" id="SM01179">
    <property type="entry name" value="DUF862"/>
    <property type="match status" value="1"/>
</dbReference>
<dbReference type="GO" id="GO:0016579">
    <property type="term" value="P:protein deubiquitination"/>
    <property type="evidence" value="ECO:0007669"/>
    <property type="project" value="TreeGrafter"/>
</dbReference>
<proteinExistence type="inferred from homology"/>
<dbReference type="InterPro" id="IPR008580">
    <property type="entry name" value="PPPDE_dom"/>
</dbReference>
<evidence type="ECO:0000313" key="6">
    <source>
        <dbReference type="Proteomes" id="UP000825935"/>
    </source>
</evidence>
<dbReference type="Pfam" id="PF05903">
    <property type="entry name" value="Peptidase_C97"/>
    <property type="match status" value="1"/>
</dbReference>
<dbReference type="Gene3D" id="3.90.1720.30">
    <property type="entry name" value="PPPDE domains"/>
    <property type="match status" value="1"/>
</dbReference>
<dbReference type="PANTHER" id="PTHR12378">
    <property type="entry name" value="DESUMOYLATING ISOPEPTIDASE"/>
    <property type="match status" value="1"/>
</dbReference>
<reference evidence="5" key="1">
    <citation type="submission" date="2021-08" db="EMBL/GenBank/DDBJ databases">
        <title>WGS assembly of Ceratopteris richardii.</title>
        <authorList>
            <person name="Marchant D.B."/>
            <person name="Chen G."/>
            <person name="Jenkins J."/>
            <person name="Shu S."/>
            <person name="Leebens-Mack J."/>
            <person name="Grimwood J."/>
            <person name="Schmutz J."/>
            <person name="Soltis P."/>
            <person name="Soltis D."/>
            <person name="Chen Z.-H."/>
        </authorList>
    </citation>
    <scope>NUCLEOTIDE SEQUENCE</scope>
    <source>
        <strain evidence="5">Whitten #5841</strain>
        <tissue evidence="5">Leaf</tissue>
    </source>
</reference>
<dbReference type="AlphaFoldDB" id="A0A8T2VE09"/>
<dbReference type="GO" id="GO:0101005">
    <property type="term" value="F:deubiquitinase activity"/>
    <property type="evidence" value="ECO:0007669"/>
    <property type="project" value="TreeGrafter"/>
</dbReference>
<sequence length="133" mass="15210">MQRTSSSFRIAIDLNIYDLTTLNNYLYWFELGMFHSTIEIKGVEYAYGAHDMPTSGIFQVEPRSCPGFMFRRSILLGTTDLSPIEIYDLMEDLASQYTGDAYNMISPKTLCLPESLQVAMVQQPLEYHSSEDL</sequence>
<dbReference type="OrthoDB" id="412286at2759"/>
<keyword evidence="3" id="KW-0378">Hydrolase</keyword>
<dbReference type="PANTHER" id="PTHR12378:SF80">
    <property type="entry name" value="IP06716P-RELATED"/>
    <property type="match status" value="1"/>
</dbReference>
<evidence type="ECO:0000256" key="2">
    <source>
        <dbReference type="ARBA" id="ARBA00022670"/>
    </source>
</evidence>